<protein>
    <submittedName>
        <fullName evidence="1">SGNH/GDSL hydrolase family protein</fullName>
    </submittedName>
</protein>
<accession>A0A927AT24</accession>
<organism evidence="1 2">
    <name type="scientific">Spirosoma profusum</name>
    <dbReference type="NCBI Taxonomy" id="2771354"/>
    <lineage>
        <taxon>Bacteria</taxon>
        <taxon>Pseudomonadati</taxon>
        <taxon>Bacteroidota</taxon>
        <taxon>Cytophagia</taxon>
        <taxon>Cytophagales</taxon>
        <taxon>Cytophagaceae</taxon>
        <taxon>Spirosoma</taxon>
    </lineage>
</organism>
<dbReference type="RefSeq" id="WP_190888249.1">
    <property type="nucleotide sequence ID" value="NZ_JACWZY010000014.1"/>
</dbReference>
<keyword evidence="2" id="KW-1185">Reference proteome</keyword>
<dbReference type="Gene3D" id="3.40.50.1110">
    <property type="entry name" value="SGNH hydrolase"/>
    <property type="match status" value="1"/>
</dbReference>
<reference evidence="1" key="1">
    <citation type="submission" date="2020-09" db="EMBL/GenBank/DDBJ databases">
        <authorList>
            <person name="Kim M.K."/>
        </authorList>
    </citation>
    <scope>NUCLEOTIDE SEQUENCE</scope>
    <source>
        <strain evidence="1">BT702</strain>
    </source>
</reference>
<dbReference type="GO" id="GO:0016788">
    <property type="term" value="F:hydrolase activity, acting on ester bonds"/>
    <property type="evidence" value="ECO:0007669"/>
    <property type="project" value="UniProtKB-ARBA"/>
</dbReference>
<dbReference type="InterPro" id="IPR036514">
    <property type="entry name" value="SGNH_hydro_sf"/>
</dbReference>
<dbReference type="Proteomes" id="UP000598820">
    <property type="component" value="Unassembled WGS sequence"/>
</dbReference>
<sequence>MNVLVIGDGHTYGYGLPGGKLSYIGHFIRQIKRSGQAVSVEAYAFHSMMQGLSTLKKLPLEQYDLIILQLDVAIIQPINPVRKHKDNQPLLPYLPEVGFKNERMPFVSRLKTSLGLLLTSVLPIRSRTYFGALLKQIRPYRHKVLLLTPFPNQHPLEQWLSQRSGNIMLSLAEKQLVSIFETNSVIGASDEYFLPDDSKHLSAVSHELLGRSLFDFYESAPTIVTVQTVRRGDKWFDV</sequence>
<comment type="caution">
    <text evidence="1">The sequence shown here is derived from an EMBL/GenBank/DDBJ whole genome shotgun (WGS) entry which is preliminary data.</text>
</comment>
<dbReference type="SUPFAM" id="SSF52266">
    <property type="entry name" value="SGNH hydrolase"/>
    <property type="match status" value="1"/>
</dbReference>
<evidence type="ECO:0000313" key="2">
    <source>
        <dbReference type="Proteomes" id="UP000598820"/>
    </source>
</evidence>
<gene>
    <name evidence="1" type="ORF">IC229_17280</name>
</gene>
<proteinExistence type="predicted"/>
<keyword evidence="1" id="KW-0378">Hydrolase</keyword>
<dbReference type="AlphaFoldDB" id="A0A927AT24"/>
<name>A0A927AT24_9BACT</name>
<evidence type="ECO:0000313" key="1">
    <source>
        <dbReference type="EMBL" id="MBD2702405.1"/>
    </source>
</evidence>
<dbReference type="EMBL" id="JACWZY010000014">
    <property type="protein sequence ID" value="MBD2702405.1"/>
    <property type="molecule type" value="Genomic_DNA"/>
</dbReference>